<evidence type="ECO:0000313" key="1">
    <source>
        <dbReference type="EMBL" id="TYG79154.1"/>
    </source>
</evidence>
<organism evidence="1 2">
    <name type="scientific">Gossypium darwinii</name>
    <name type="common">Darwin's cotton</name>
    <name type="synonym">Gossypium barbadense var. darwinii</name>
    <dbReference type="NCBI Taxonomy" id="34276"/>
    <lineage>
        <taxon>Eukaryota</taxon>
        <taxon>Viridiplantae</taxon>
        <taxon>Streptophyta</taxon>
        <taxon>Embryophyta</taxon>
        <taxon>Tracheophyta</taxon>
        <taxon>Spermatophyta</taxon>
        <taxon>Magnoliopsida</taxon>
        <taxon>eudicotyledons</taxon>
        <taxon>Gunneridae</taxon>
        <taxon>Pentapetalae</taxon>
        <taxon>rosids</taxon>
        <taxon>malvids</taxon>
        <taxon>Malvales</taxon>
        <taxon>Malvaceae</taxon>
        <taxon>Malvoideae</taxon>
        <taxon>Gossypium</taxon>
    </lineage>
</organism>
<evidence type="ECO:0000313" key="2">
    <source>
        <dbReference type="Proteomes" id="UP000323506"/>
    </source>
</evidence>
<accession>A0A5D2DCP4</accession>
<dbReference type="Proteomes" id="UP000323506">
    <property type="component" value="Chromosome D02"/>
</dbReference>
<keyword evidence="2" id="KW-1185">Reference proteome</keyword>
<sequence length="62" mass="7367">MVFQKQRDGNHDILLKILKLFLQLVSYTSQHFPQKQATLKSIWLTLAYLSFLSRKLSFTFSF</sequence>
<proteinExistence type="predicted"/>
<dbReference type="AlphaFoldDB" id="A0A5D2DCP4"/>
<gene>
    <name evidence="1" type="ORF">ES288_D02G118700v1</name>
</gene>
<protein>
    <submittedName>
        <fullName evidence="1">Uncharacterized protein</fullName>
    </submittedName>
</protein>
<name>A0A5D2DCP4_GOSDA</name>
<dbReference type="EMBL" id="CM017702">
    <property type="protein sequence ID" value="TYG79154.1"/>
    <property type="molecule type" value="Genomic_DNA"/>
</dbReference>
<reference evidence="1 2" key="1">
    <citation type="submission" date="2019-06" db="EMBL/GenBank/DDBJ databases">
        <title>WGS assembly of Gossypium darwinii.</title>
        <authorList>
            <person name="Chen Z.J."/>
            <person name="Sreedasyam A."/>
            <person name="Ando A."/>
            <person name="Song Q."/>
            <person name="De L."/>
            <person name="Hulse-Kemp A."/>
            <person name="Ding M."/>
            <person name="Ye W."/>
            <person name="Kirkbride R."/>
            <person name="Jenkins J."/>
            <person name="Plott C."/>
            <person name="Lovell J."/>
            <person name="Lin Y.-M."/>
            <person name="Vaughn R."/>
            <person name="Liu B."/>
            <person name="Li W."/>
            <person name="Simpson S."/>
            <person name="Scheffler B."/>
            <person name="Saski C."/>
            <person name="Grover C."/>
            <person name="Hu G."/>
            <person name="Conover J."/>
            <person name="Carlson J."/>
            <person name="Shu S."/>
            <person name="Boston L."/>
            <person name="Williams M."/>
            <person name="Peterson D."/>
            <person name="Mcgee K."/>
            <person name="Jones D."/>
            <person name="Wendel J."/>
            <person name="Stelly D."/>
            <person name="Grimwood J."/>
            <person name="Schmutz J."/>
        </authorList>
    </citation>
    <scope>NUCLEOTIDE SEQUENCE [LARGE SCALE GENOMIC DNA]</scope>
    <source>
        <strain evidence="1">1808015.09</strain>
    </source>
</reference>